<name>A0A0E3Q3S7_9EURY</name>
<proteinExistence type="predicted"/>
<evidence type="ECO:0000259" key="1">
    <source>
        <dbReference type="Pfam" id="PF04015"/>
    </source>
</evidence>
<reference evidence="2 3" key="1">
    <citation type="submission" date="2014-07" db="EMBL/GenBank/DDBJ databases">
        <title>Methanogenic archaea and the global carbon cycle.</title>
        <authorList>
            <person name="Henriksen J.R."/>
            <person name="Luke J."/>
            <person name="Reinhart S."/>
            <person name="Benedict M.N."/>
            <person name="Youngblut N.D."/>
            <person name="Metcalf M.E."/>
            <person name="Whitaker R.J."/>
            <person name="Metcalf W.W."/>
        </authorList>
    </citation>
    <scope>NUCLEOTIDE SEQUENCE [LARGE SCALE GENOMIC DNA]</scope>
    <source>
        <strain evidence="2 3">Z-761</strain>
    </source>
</reference>
<feature type="domain" description="DUF362" evidence="1">
    <location>
        <begin position="41"/>
        <end position="238"/>
    </location>
</feature>
<dbReference type="GeneID" id="24809231"/>
<evidence type="ECO:0000313" key="2">
    <source>
        <dbReference type="EMBL" id="AKB43109.1"/>
    </source>
</evidence>
<dbReference type="PATRIC" id="fig|1434123.4.peg.978"/>
<dbReference type="Proteomes" id="UP000033096">
    <property type="component" value="Chromosome"/>
</dbReference>
<keyword evidence="3" id="KW-1185">Reference proteome</keyword>
<protein>
    <submittedName>
        <fullName evidence="2">Iron-sulfur cluster-binding protein</fullName>
    </submittedName>
</protein>
<sequence length="343" mass="38865">MPTNSPKVYINTINEQNLLEEIQKGLEFIQVDEIINRNSVIFIKPNLTDYIHKPGITTTPQMIKAVIETFSPRVKKVFVGESDGGNYSYSADTSLKNHGIFDVASHFSNVEVVNLSKLPRKKVIENVCGKEVWVDLPDLLLNEIDCLVSVPVLKTHAMTHGTFSIKNLWGCYPDPMRLLYHKNLDYKLALISKLTKNKIQIVDGFWALDGHGPMEGTPVKTNKILISNNPVAVDSSAAYLMNLDKSKIKHLGVAEQFGLGISDINKIQYNRDVHREKLQSFKPYKVRLDYLSVLLFKSEILSKIVLSSPITPLIYKIVNVSRPKNKRTYCAEHNKAKNEFRGR</sequence>
<accession>A0A0E3Q3S7</accession>
<evidence type="ECO:0000313" key="3">
    <source>
        <dbReference type="Proteomes" id="UP000033096"/>
    </source>
</evidence>
<organism evidence="2 3">
    <name type="scientific">Methanosarcina vacuolata Z-761</name>
    <dbReference type="NCBI Taxonomy" id="1434123"/>
    <lineage>
        <taxon>Archaea</taxon>
        <taxon>Methanobacteriati</taxon>
        <taxon>Methanobacteriota</taxon>
        <taxon>Stenosarchaea group</taxon>
        <taxon>Methanomicrobia</taxon>
        <taxon>Methanosarcinales</taxon>
        <taxon>Methanosarcinaceae</taxon>
        <taxon>Methanosarcina</taxon>
    </lineage>
</organism>
<dbReference type="AlphaFoldDB" id="A0A0E3Q3S7"/>
<dbReference type="InterPro" id="IPR007160">
    <property type="entry name" value="DUF362"/>
</dbReference>
<dbReference type="HOGENOM" id="CLU_827983_0_0_2"/>
<dbReference type="STRING" id="1434123.MSVAZ_0840"/>
<dbReference type="RefSeq" id="WP_198146798.1">
    <property type="nucleotide sequence ID" value="NZ_CP009520.1"/>
</dbReference>
<gene>
    <name evidence="2" type="ORF">MSVAZ_0840</name>
</gene>
<dbReference type="Pfam" id="PF04015">
    <property type="entry name" value="DUF362"/>
    <property type="match status" value="1"/>
</dbReference>
<dbReference type="EMBL" id="CP009520">
    <property type="protein sequence ID" value="AKB43109.1"/>
    <property type="molecule type" value="Genomic_DNA"/>
</dbReference>
<dbReference type="KEGG" id="mvc:MSVAZ_0840"/>